<accession>A0ABR8ZCN5</accession>
<evidence type="ECO:0000313" key="1">
    <source>
        <dbReference type="EMBL" id="MBD8082526.1"/>
    </source>
</evidence>
<keyword evidence="2" id="KW-1185">Reference proteome</keyword>
<proteinExistence type="predicted"/>
<name>A0ABR8ZCN5_9FLAO</name>
<sequence length="135" mass="16139">MNNQKELLKNILWNFQEKKFLSVENFLIALKNYNEKITGKTFIENLHKTILNVPMVTIQYEYWDEEIKDSIEPDFLLKADNNIYFTTAELLFKIHNEVCTNLEKEDHHFFEGLDLWTGENTNYPNIPLYFLQQGS</sequence>
<organism evidence="1 2">
    <name type="scientific">Chryseobacterium caseinilyticum</name>
    <dbReference type="NCBI Taxonomy" id="2771428"/>
    <lineage>
        <taxon>Bacteria</taxon>
        <taxon>Pseudomonadati</taxon>
        <taxon>Bacteroidota</taxon>
        <taxon>Flavobacteriia</taxon>
        <taxon>Flavobacteriales</taxon>
        <taxon>Weeksellaceae</taxon>
        <taxon>Chryseobacterium group</taxon>
        <taxon>Chryseobacterium</taxon>
    </lineage>
</organism>
<protein>
    <submittedName>
        <fullName evidence="1">Uncharacterized protein</fullName>
    </submittedName>
</protein>
<reference evidence="1 2" key="1">
    <citation type="submission" date="2020-09" db="EMBL/GenBank/DDBJ databases">
        <title>Genome seq and assembly of Chryseobacterium sp.</title>
        <authorList>
            <person name="Chhetri G."/>
        </authorList>
    </citation>
    <scope>NUCLEOTIDE SEQUENCE [LARGE SCALE GENOMIC DNA]</scope>
    <source>
        <strain evidence="1 2">GCR10</strain>
    </source>
</reference>
<dbReference type="Proteomes" id="UP000637299">
    <property type="component" value="Unassembled WGS sequence"/>
</dbReference>
<gene>
    <name evidence="1" type="ORF">IC610_08865</name>
</gene>
<dbReference type="EMBL" id="JACYFS010000002">
    <property type="protein sequence ID" value="MBD8082526.1"/>
    <property type="molecule type" value="Genomic_DNA"/>
</dbReference>
<comment type="caution">
    <text evidence="1">The sequence shown here is derived from an EMBL/GenBank/DDBJ whole genome shotgun (WGS) entry which is preliminary data.</text>
</comment>
<evidence type="ECO:0000313" key="2">
    <source>
        <dbReference type="Proteomes" id="UP000637299"/>
    </source>
</evidence>
<dbReference type="RefSeq" id="WP_191736513.1">
    <property type="nucleotide sequence ID" value="NZ_JACYFS010000002.1"/>
</dbReference>